<reference evidence="1 2" key="1">
    <citation type="submission" date="2020-08" db="EMBL/GenBank/DDBJ databases">
        <title>Sphingobacterium sp. DN00404 isolated from aquaculture water.</title>
        <authorList>
            <person name="Zhang M."/>
        </authorList>
    </citation>
    <scope>NUCLEOTIDE SEQUENCE [LARGE SCALE GENOMIC DNA]</scope>
    <source>
        <strain evidence="1 2">DN00404</strain>
    </source>
</reference>
<organism evidence="1 2">
    <name type="scientific">Sphingobacterium micropteri</name>
    <dbReference type="NCBI Taxonomy" id="2763501"/>
    <lineage>
        <taxon>Bacteria</taxon>
        <taxon>Pseudomonadati</taxon>
        <taxon>Bacteroidota</taxon>
        <taxon>Sphingobacteriia</taxon>
        <taxon>Sphingobacteriales</taxon>
        <taxon>Sphingobacteriaceae</taxon>
        <taxon>Sphingobacterium</taxon>
    </lineage>
</organism>
<accession>A0ABR7YTW9</accession>
<name>A0ABR7YTW9_9SPHI</name>
<sequence length="253" mass="29066">MDLNSSIILNLYRGDDINNDRTKPAIYRSEGIVSGAFGNFGDPLNIERIGFLETIKQHIDHVKEYEKSYYAITDYISFSEDEGRAKDWASRMHADDLIVCNEPYLETRYIFHVKIPFGDLKPIAEGVWDFAFSCNPNRKTPSKLNSDEPFETIALEWALSNAGCGVCNASEKKHSLIVVNPRILMEHFTGQKKYNRANKLISKNSEWLLLPNDIVNFGCRGTRIQVADFWDVQGYVMKNEMERNPYVLPYTGY</sequence>
<dbReference type="Proteomes" id="UP000602759">
    <property type="component" value="Unassembled WGS sequence"/>
</dbReference>
<gene>
    <name evidence="1" type="ORF">H8B06_17415</name>
</gene>
<protein>
    <submittedName>
        <fullName evidence="1">Uncharacterized protein</fullName>
    </submittedName>
</protein>
<dbReference type="EMBL" id="JACOIK010000013">
    <property type="protein sequence ID" value="MBD1434608.1"/>
    <property type="molecule type" value="Genomic_DNA"/>
</dbReference>
<proteinExistence type="predicted"/>
<evidence type="ECO:0000313" key="2">
    <source>
        <dbReference type="Proteomes" id="UP000602759"/>
    </source>
</evidence>
<comment type="caution">
    <text evidence="1">The sequence shown here is derived from an EMBL/GenBank/DDBJ whole genome shotgun (WGS) entry which is preliminary data.</text>
</comment>
<evidence type="ECO:0000313" key="1">
    <source>
        <dbReference type="EMBL" id="MBD1434608.1"/>
    </source>
</evidence>
<keyword evidence="2" id="KW-1185">Reference proteome</keyword>
<dbReference type="RefSeq" id="WP_190995476.1">
    <property type="nucleotide sequence ID" value="NZ_JACOIK010000013.1"/>
</dbReference>